<dbReference type="OMA" id="KYCIPAT"/>
<evidence type="ECO:0000313" key="4">
    <source>
        <dbReference type="Proteomes" id="UP000222542"/>
    </source>
</evidence>
<dbReference type="GO" id="GO:0004252">
    <property type="term" value="F:serine-type endopeptidase activity"/>
    <property type="evidence" value="ECO:0007669"/>
    <property type="project" value="InterPro"/>
</dbReference>
<evidence type="ECO:0000256" key="2">
    <source>
        <dbReference type="ARBA" id="ARBA00022729"/>
    </source>
</evidence>
<dbReference type="Proteomes" id="UP000222542">
    <property type="component" value="Unassembled WGS sequence"/>
</dbReference>
<evidence type="ECO:0000256" key="1">
    <source>
        <dbReference type="ARBA" id="ARBA00011073"/>
    </source>
</evidence>
<organism evidence="3 4">
    <name type="scientific">Capsicum annuum</name>
    <name type="common">Capsicum pepper</name>
    <dbReference type="NCBI Taxonomy" id="4072"/>
    <lineage>
        <taxon>Eukaryota</taxon>
        <taxon>Viridiplantae</taxon>
        <taxon>Streptophyta</taxon>
        <taxon>Embryophyta</taxon>
        <taxon>Tracheophyta</taxon>
        <taxon>Spermatophyta</taxon>
        <taxon>Magnoliopsida</taxon>
        <taxon>eudicotyledons</taxon>
        <taxon>Gunneridae</taxon>
        <taxon>Pentapetalae</taxon>
        <taxon>asterids</taxon>
        <taxon>lamiids</taxon>
        <taxon>Solanales</taxon>
        <taxon>Solanaceae</taxon>
        <taxon>Solanoideae</taxon>
        <taxon>Capsiceae</taxon>
        <taxon>Capsicum</taxon>
    </lineage>
</organism>
<dbReference type="InterPro" id="IPR045051">
    <property type="entry name" value="SBT"/>
</dbReference>
<keyword evidence="4" id="KW-1185">Reference proteome</keyword>
<dbReference type="Gramene" id="PHT92539">
    <property type="protein sequence ID" value="PHT92539"/>
    <property type="gene ID" value="T459_00421"/>
</dbReference>
<comment type="caution">
    <text evidence="3">The sequence shown here is derived from an EMBL/GenBank/DDBJ whole genome shotgun (WGS) entry which is preliminary data.</text>
</comment>
<dbReference type="InterPro" id="IPR036852">
    <property type="entry name" value="Peptidase_S8/S53_dom_sf"/>
</dbReference>
<dbReference type="Gene3D" id="3.40.50.200">
    <property type="entry name" value="Peptidase S8/S53 domain"/>
    <property type="match status" value="1"/>
</dbReference>
<dbReference type="AlphaFoldDB" id="A0A2G3AE70"/>
<protein>
    <submittedName>
        <fullName evidence="3">Uncharacterized protein</fullName>
    </submittedName>
</protein>
<dbReference type="GO" id="GO:0006508">
    <property type="term" value="P:proteolysis"/>
    <property type="evidence" value="ECO:0007669"/>
    <property type="project" value="InterPro"/>
</dbReference>
<dbReference type="PANTHER" id="PTHR10795">
    <property type="entry name" value="PROPROTEIN CONVERTASE SUBTILISIN/KEXIN"/>
    <property type="match status" value="1"/>
</dbReference>
<gene>
    <name evidence="3" type="ORF">T459_00421</name>
</gene>
<proteinExistence type="inferred from homology"/>
<dbReference type="Gene3D" id="3.50.30.30">
    <property type="match status" value="1"/>
</dbReference>
<dbReference type="EMBL" id="AYRZ02000001">
    <property type="protein sequence ID" value="PHT92539.1"/>
    <property type="molecule type" value="Genomic_DNA"/>
</dbReference>
<comment type="similarity">
    <text evidence="1">Belongs to the peptidase S8 family.</text>
</comment>
<keyword evidence="2" id="KW-0732">Signal</keyword>
<reference evidence="3 4" key="1">
    <citation type="journal article" date="2014" name="Nat. Genet.">
        <title>Genome sequence of the hot pepper provides insights into the evolution of pungency in Capsicum species.</title>
        <authorList>
            <person name="Kim S."/>
            <person name="Park M."/>
            <person name="Yeom S.I."/>
            <person name="Kim Y.M."/>
            <person name="Lee J.M."/>
            <person name="Lee H.A."/>
            <person name="Seo E."/>
            <person name="Choi J."/>
            <person name="Cheong K."/>
            <person name="Kim K.T."/>
            <person name="Jung K."/>
            <person name="Lee G.W."/>
            <person name="Oh S.K."/>
            <person name="Bae C."/>
            <person name="Kim S.B."/>
            <person name="Lee H.Y."/>
            <person name="Kim S.Y."/>
            <person name="Kim M.S."/>
            <person name="Kang B.C."/>
            <person name="Jo Y.D."/>
            <person name="Yang H.B."/>
            <person name="Jeong H.J."/>
            <person name="Kang W.H."/>
            <person name="Kwon J.K."/>
            <person name="Shin C."/>
            <person name="Lim J.Y."/>
            <person name="Park J.H."/>
            <person name="Huh J.H."/>
            <person name="Kim J.S."/>
            <person name="Kim B.D."/>
            <person name="Cohen O."/>
            <person name="Paran I."/>
            <person name="Suh M.C."/>
            <person name="Lee S.B."/>
            <person name="Kim Y.K."/>
            <person name="Shin Y."/>
            <person name="Noh S.J."/>
            <person name="Park J."/>
            <person name="Seo Y.S."/>
            <person name="Kwon S.Y."/>
            <person name="Kim H.A."/>
            <person name="Park J.M."/>
            <person name="Kim H.J."/>
            <person name="Choi S.B."/>
            <person name="Bosland P.W."/>
            <person name="Reeves G."/>
            <person name="Jo S.H."/>
            <person name="Lee B.W."/>
            <person name="Cho H.T."/>
            <person name="Choi H.S."/>
            <person name="Lee M.S."/>
            <person name="Yu Y."/>
            <person name="Do Choi Y."/>
            <person name="Park B.S."/>
            <person name="van Deynze A."/>
            <person name="Ashrafi H."/>
            <person name="Hill T."/>
            <person name="Kim W.T."/>
            <person name="Pai H.S."/>
            <person name="Ahn H.K."/>
            <person name="Yeam I."/>
            <person name="Giovannoni J.J."/>
            <person name="Rose J.K."/>
            <person name="Sorensen I."/>
            <person name="Lee S.J."/>
            <person name="Kim R.W."/>
            <person name="Choi I.Y."/>
            <person name="Choi B.S."/>
            <person name="Lim J.S."/>
            <person name="Lee Y.H."/>
            <person name="Choi D."/>
        </authorList>
    </citation>
    <scope>NUCLEOTIDE SEQUENCE [LARGE SCALE GENOMIC DNA]</scope>
    <source>
        <strain evidence="4">cv. CM334</strain>
    </source>
</reference>
<evidence type="ECO:0000313" key="3">
    <source>
        <dbReference type="EMBL" id="PHT92539.1"/>
    </source>
</evidence>
<accession>A0A2G3AE70</accession>
<name>A0A2G3AE70_CAPAN</name>
<dbReference type="STRING" id="4072.A0A2G3AE70"/>
<dbReference type="CDD" id="cd02120">
    <property type="entry name" value="PA_subtilisin_like"/>
    <property type="match status" value="1"/>
</dbReference>
<reference evidence="3 4" key="2">
    <citation type="journal article" date="2017" name="Genome Biol.">
        <title>New reference genome sequences of hot pepper reveal the massive evolution of plant disease-resistance genes by retroduplication.</title>
        <authorList>
            <person name="Kim S."/>
            <person name="Park J."/>
            <person name="Yeom S.I."/>
            <person name="Kim Y.M."/>
            <person name="Seo E."/>
            <person name="Kim K.T."/>
            <person name="Kim M.S."/>
            <person name="Lee J.M."/>
            <person name="Cheong K."/>
            <person name="Shin H.S."/>
            <person name="Kim S.B."/>
            <person name="Han K."/>
            <person name="Lee J."/>
            <person name="Park M."/>
            <person name="Lee H.A."/>
            <person name="Lee H.Y."/>
            <person name="Lee Y."/>
            <person name="Oh S."/>
            <person name="Lee J.H."/>
            <person name="Choi E."/>
            <person name="Choi E."/>
            <person name="Lee S.E."/>
            <person name="Jeon J."/>
            <person name="Kim H."/>
            <person name="Choi G."/>
            <person name="Song H."/>
            <person name="Lee J."/>
            <person name="Lee S.C."/>
            <person name="Kwon J.K."/>
            <person name="Lee H.Y."/>
            <person name="Koo N."/>
            <person name="Hong Y."/>
            <person name="Kim R.W."/>
            <person name="Kang W.H."/>
            <person name="Huh J.H."/>
            <person name="Kang B.C."/>
            <person name="Yang T.J."/>
            <person name="Lee Y.H."/>
            <person name="Bennetzen J.L."/>
            <person name="Choi D."/>
        </authorList>
    </citation>
    <scope>NUCLEOTIDE SEQUENCE [LARGE SCALE GENOMIC DNA]</scope>
    <source>
        <strain evidence="4">cv. CM334</strain>
    </source>
</reference>
<sequence>MATAVLGNNQEFDGESTFQSKDFLPTLLPLAYPGCNVSDSDVKYCIPATLNNTNVTGKIVLYEDGSMTDLTYILGVQHKHQLNIQHVFRHLNVLSSPQWHCSSTKKCSPDWSPGAIESAIMTTANVLNLGSNLIEDQKYLPADVFATSDGHVNPSNANVPSLI</sequence>